<comment type="subcellular location">
    <subcellularLocation>
        <location evidence="1">Membrane</location>
        <topology evidence="1">Multi-pass membrane protein</topology>
    </subcellularLocation>
</comment>
<dbReference type="PROSITE" id="PS50850">
    <property type="entry name" value="MFS"/>
    <property type="match status" value="1"/>
</dbReference>
<feature type="transmembrane region" description="Helical" evidence="6">
    <location>
        <begin position="120"/>
        <end position="138"/>
    </location>
</feature>
<dbReference type="PROSITE" id="PS00216">
    <property type="entry name" value="SUGAR_TRANSPORT_1"/>
    <property type="match status" value="1"/>
</dbReference>
<keyword evidence="2" id="KW-0813">Transport</keyword>
<proteinExistence type="predicted"/>
<evidence type="ECO:0000256" key="2">
    <source>
        <dbReference type="ARBA" id="ARBA00022448"/>
    </source>
</evidence>
<protein>
    <submittedName>
        <fullName evidence="8">MFS general substrate transporter</fullName>
    </submittedName>
</protein>
<feature type="transmembrane region" description="Helical" evidence="6">
    <location>
        <begin position="349"/>
        <end position="370"/>
    </location>
</feature>
<keyword evidence="9" id="KW-1185">Reference proteome</keyword>
<evidence type="ECO:0000256" key="5">
    <source>
        <dbReference type="ARBA" id="ARBA00023136"/>
    </source>
</evidence>
<feature type="transmembrane region" description="Helical" evidence="6">
    <location>
        <begin position="210"/>
        <end position="232"/>
    </location>
</feature>
<reference evidence="8 9" key="1">
    <citation type="journal article" date="2014" name="BMC Genomics">
        <title>Genome sequencing of four Aureobasidium pullulans varieties: biotechnological potential, stress tolerance, and description of new species.</title>
        <authorList>
            <person name="Gostin Ar C."/>
            <person name="Ohm R.A."/>
            <person name="Kogej T."/>
            <person name="Sonjak S."/>
            <person name="Turk M."/>
            <person name="Zajc J."/>
            <person name="Zalar P."/>
            <person name="Grube M."/>
            <person name="Sun H."/>
            <person name="Han J."/>
            <person name="Sharma A."/>
            <person name="Chiniquy J."/>
            <person name="Ngan C.Y."/>
            <person name="Lipzen A."/>
            <person name="Barry K."/>
            <person name="Grigoriev I.V."/>
            <person name="Gunde-Cimerman N."/>
        </authorList>
    </citation>
    <scope>NUCLEOTIDE SEQUENCE [LARGE SCALE GENOMIC DNA]</scope>
    <source>
        <strain evidence="8 9">CBS 147.97</strain>
    </source>
</reference>
<evidence type="ECO:0000313" key="8">
    <source>
        <dbReference type="EMBL" id="KEQ71063.1"/>
    </source>
</evidence>
<dbReference type="InterPro" id="IPR020846">
    <property type="entry name" value="MFS_dom"/>
</dbReference>
<feature type="transmembrane region" description="Helical" evidence="6">
    <location>
        <begin position="144"/>
        <end position="165"/>
    </location>
</feature>
<name>A0A074WDJ0_9PEZI</name>
<feature type="transmembrane region" description="Helical" evidence="6">
    <location>
        <begin position="415"/>
        <end position="433"/>
    </location>
</feature>
<dbReference type="InterPro" id="IPR011701">
    <property type="entry name" value="MFS"/>
</dbReference>
<feature type="transmembrane region" description="Helical" evidence="6">
    <location>
        <begin position="86"/>
        <end position="108"/>
    </location>
</feature>
<organism evidence="8 9">
    <name type="scientific">Aureobasidium namibiae CBS 147.97</name>
    <dbReference type="NCBI Taxonomy" id="1043004"/>
    <lineage>
        <taxon>Eukaryota</taxon>
        <taxon>Fungi</taxon>
        <taxon>Dikarya</taxon>
        <taxon>Ascomycota</taxon>
        <taxon>Pezizomycotina</taxon>
        <taxon>Dothideomycetes</taxon>
        <taxon>Dothideomycetidae</taxon>
        <taxon>Dothideales</taxon>
        <taxon>Saccotheciaceae</taxon>
        <taxon>Aureobasidium</taxon>
    </lineage>
</organism>
<feature type="transmembrane region" description="Helical" evidence="6">
    <location>
        <begin position="263"/>
        <end position="286"/>
    </location>
</feature>
<dbReference type="InterPro" id="IPR005829">
    <property type="entry name" value="Sugar_transporter_CS"/>
</dbReference>
<dbReference type="InterPro" id="IPR036259">
    <property type="entry name" value="MFS_trans_sf"/>
</dbReference>
<feature type="domain" description="Major facilitator superfamily (MFS) profile" evidence="7">
    <location>
        <begin position="16"/>
        <end position="436"/>
    </location>
</feature>
<evidence type="ECO:0000313" key="9">
    <source>
        <dbReference type="Proteomes" id="UP000027730"/>
    </source>
</evidence>
<dbReference type="FunFam" id="1.20.1250.20:FF:000223">
    <property type="entry name" value="Major facilitator superfamily domain-containing protein"/>
    <property type="match status" value="1"/>
</dbReference>
<dbReference type="GO" id="GO:0022857">
    <property type="term" value="F:transmembrane transporter activity"/>
    <property type="evidence" value="ECO:0007669"/>
    <property type="project" value="InterPro"/>
</dbReference>
<dbReference type="Gene3D" id="1.20.1250.20">
    <property type="entry name" value="MFS general substrate transporter like domains"/>
    <property type="match status" value="1"/>
</dbReference>
<evidence type="ECO:0000256" key="1">
    <source>
        <dbReference type="ARBA" id="ARBA00004141"/>
    </source>
</evidence>
<accession>A0A074WDJ0</accession>
<dbReference type="RefSeq" id="XP_013425246.1">
    <property type="nucleotide sequence ID" value="XM_013569792.1"/>
</dbReference>
<feature type="transmembrane region" description="Helical" evidence="6">
    <location>
        <begin position="323"/>
        <end position="343"/>
    </location>
</feature>
<dbReference type="HOGENOM" id="CLU_001265_10_2_1"/>
<dbReference type="AlphaFoldDB" id="A0A074WDJ0"/>
<dbReference type="PANTHER" id="PTHR23504:SF31">
    <property type="entry name" value="MAJOR FACILITATOR SUPERFAMILY DOMAIN-CONTAINING PROTEIN 10"/>
    <property type="match status" value="1"/>
</dbReference>
<keyword evidence="3 6" id="KW-0812">Transmembrane</keyword>
<dbReference type="EMBL" id="KL584715">
    <property type="protein sequence ID" value="KEQ71063.1"/>
    <property type="molecule type" value="Genomic_DNA"/>
</dbReference>
<dbReference type="Proteomes" id="UP000027730">
    <property type="component" value="Unassembled WGS sequence"/>
</dbReference>
<dbReference type="GO" id="GO:0016020">
    <property type="term" value="C:membrane"/>
    <property type="evidence" value="ECO:0007669"/>
    <property type="project" value="UniProtKB-SubCell"/>
</dbReference>
<dbReference type="Pfam" id="PF07690">
    <property type="entry name" value="MFS_1"/>
    <property type="match status" value="1"/>
</dbReference>
<dbReference type="SUPFAM" id="SSF103473">
    <property type="entry name" value="MFS general substrate transporter"/>
    <property type="match status" value="1"/>
</dbReference>
<evidence type="ECO:0000256" key="3">
    <source>
        <dbReference type="ARBA" id="ARBA00022692"/>
    </source>
</evidence>
<dbReference type="GeneID" id="25413951"/>
<dbReference type="OrthoDB" id="196650at2759"/>
<keyword evidence="5 6" id="KW-0472">Membrane</keyword>
<feature type="transmembrane region" description="Helical" evidence="6">
    <location>
        <begin position="298"/>
        <end position="316"/>
    </location>
</feature>
<gene>
    <name evidence="8" type="ORF">M436DRAFT_65869</name>
</gene>
<feature type="transmembrane region" description="Helical" evidence="6">
    <location>
        <begin position="19"/>
        <end position="38"/>
    </location>
</feature>
<evidence type="ECO:0000256" key="4">
    <source>
        <dbReference type="ARBA" id="ARBA00022989"/>
    </source>
</evidence>
<feature type="transmembrane region" description="Helical" evidence="6">
    <location>
        <begin position="177"/>
        <end position="198"/>
    </location>
</feature>
<keyword evidence="4 6" id="KW-1133">Transmembrane helix</keyword>
<evidence type="ECO:0000256" key="6">
    <source>
        <dbReference type="SAM" id="Phobius"/>
    </source>
</evidence>
<dbReference type="PANTHER" id="PTHR23504">
    <property type="entry name" value="MAJOR FACILITATOR SUPERFAMILY DOMAIN-CONTAINING PROTEIN 10"/>
    <property type="match status" value="1"/>
</dbReference>
<evidence type="ECO:0000259" key="7">
    <source>
        <dbReference type="PROSITE" id="PS50850"/>
    </source>
</evidence>
<feature type="transmembrane region" description="Helical" evidence="6">
    <location>
        <begin position="390"/>
        <end position="409"/>
    </location>
</feature>
<sequence length="439" mass="47222">MAQAAVVITPQRRKQVLKVLFISLLLDLISFTFILPLFPKLLEFYRAVDASTSSSSSSPTLLSRVLSLLNAYKNTFAKPINDRYDIVLLGGALGSLFSFCQAIASPVIGRLSDRYGRRTALLWSMVGNILSVALWVAATDFRTFLASRVVGGLSEGNVQLAMAIATDISDDKQRGATMALVGACFSIAFTFGPALGAALSNVTIVQSNPFATAAGFSLFLIVSETLYLYFYLPETHFVTATALKEEKPDGAKKPVTRRTNSHALLNFTHLAFILFFSGMEFSLPFMTYDLFNYGSKDTGRLLGFIGIIASLLQGTVTRRMHPLRVVQLGVVSCLLAFVLLARLTTQAQLYGAAALLAVTSATVVTGLNSLSSFEADASERGNKLGNHRSFGQIGRTLGPLSFCSLYWWAGRDVAYAVGATGMLGVAALAFGGLRKPSHA</sequence>